<evidence type="ECO:0000256" key="6">
    <source>
        <dbReference type="ARBA" id="ARBA00056337"/>
    </source>
</evidence>
<dbReference type="PANTHER" id="PTHR10889">
    <property type="entry name" value="DEOXYRIBOSE-PHOSPHATE ALDOLASE"/>
    <property type="match status" value="1"/>
</dbReference>
<organism evidence="8 9">
    <name type="scientific">Caloranaerobacter azorensis H53214</name>
    <dbReference type="NCBI Taxonomy" id="1156417"/>
    <lineage>
        <taxon>Bacteria</taxon>
        <taxon>Bacillati</taxon>
        <taxon>Bacillota</taxon>
        <taxon>Tissierellia</taxon>
        <taxon>Tissierellales</taxon>
        <taxon>Thermohalobacteraceae</taxon>
        <taxon>Caloranaerobacter</taxon>
    </lineage>
</organism>
<evidence type="ECO:0000313" key="8">
    <source>
        <dbReference type="EMBL" id="KGG80438.1"/>
    </source>
</evidence>
<feature type="active site" description="Proton donor/acceptor" evidence="7">
    <location>
        <position position="182"/>
    </location>
</feature>
<feature type="active site" description="Schiff-base intermediate with acetaldehyde" evidence="7">
    <location>
        <position position="153"/>
    </location>
</feature>
<comment type="catalytic activity">
    <reaction evidence="5 7">
        <text>2-deoxy-D-ribose 5-phosphate = D-glyceraldehyde 3-phosphate + acetaldehyde</text>
        <dbReference type="Rhea" id="RHEA:12821"/>
        <dbReference type="ChEBI" id="CHEBI:15343"/>
        <dbReference type="ChEBI" id="CHEBI:59776"/>
        <dbReference type="ChEBI" id="CHEBI:62877"/>
        <dbReference type="EC" id="4.1.2.4"/>
    </reaction>
</comment>
<dbReference type="GO" id="GO:0004139">
    <property type="term" value="F:deoxyribose-phosphate aldolase activity"/>
    <property type="evidence" value="ECO:0007669"/>
    <property type="project" value="UniProtKB-UniRule"/>
</dbReference>
<dbReference type="SUPFAM" id="SSF51569">
    <property type="entry name" value="Aldolase"/>
    <property type="match status" value="1"/>
</dbReference>
<dbReference type="Pfam" id="PF01791">
    <property type="entry name" value="DeoC"/>
    <property type="match status" value="1"/>
</dbReference>
<dbReference type="Proteomes" id="UP000029622">
    <property type="component" value="Unassembled WGS sequence"/>
</dbReference>
<evidence type="ECO:0000256" key="1">
    <source>
        <dbReference type="ARBA" id="ARBA00010936"/>
    </source>
</evidence>
<dbReference type="SMART" id="SM01133">
    <property type="entry name" value="DeoC"/>
    <property type="match status" value="1"/>
</dbReference>
<evidence type="ECO:0000256" key="2">
    <source>
        <dbReference type="ARBA" id="ARBA00022490"/>
    </source>
</evidence>
<dbReference type="NCBIfam" id="TIGR00126">
    <property type="entry name" value="deoC"/>
    <property type="match status" value="1"/>
</dbReference>
<dbReference type="HAMAP" id="MF_00114">
    <property type="entry name" value="DeoC_type1"/>
    <property type="match status" value="1"/>
</dbReference>
<evidence type="ECO:0000256" key="5">
    <source>
        <dbReference type="ARBA" id="ARBA00048791"/>
    </source>
</evidence>
<keyword evidence="4 7" id="KW-0704">Schiff base</keyword>
<dbReference type="CDD" id="cd00959">
    <property type="entry name" value="DeoC"/>
    <property type="match status" value="1"/>
</dbReference>
<dbReference type="InterPro" id="IPR011343">
    <property type="entry name" value="DeoC"/>
</dbReference>
<comment type="function">
    <text evidence="6 7">Catalyzes a reversible aldol reaction between acetaldehyde and D-glyceraldehyde 3-phosphate to generate 2-deoxy-D-ribose 5-phosphate.</text>
</comment>
<keyword evidence="3 7" id="KW-0456">Lyase</keyword>
<sequence>MKNIASMIDHTILKPDTTKDKVKKVCEEAKKYGFASVCVNPYYVKYVKELLKGSEVKVTSVIGFPLGSNTKEVKAFEASQAIKDGADELDMVINIGALKDKEYDVVREDIKAVVDAAKGKAIVKVIIETCLLTEEEKVMACKLAKEAGADFVKTSTGFSTGGATVEDVRLMRETVGEEMGVKASGGVRDLETAKAMIEAGATRIGASSSVAIVEGTKAEGSGY</sequence>
<dbReference type="STRING" id="1156417.Y919_06035"/>
<dbReference type="GO" id="GO:0005737">
    <property type="term" value="C:cytoplasm"/>
    <property type="evidence" value="ECO:0007669"/>
    <property type="project" value="UniProtKB-SubCell"/>
</dbReference>
<proteinExistence type="inferred from homology"/>
<dbReference type="EC" id="4.1.2.4" evidence="7"/>
<protein>
    <recommendedName>
        <fullName evidence="7">Deoxyribose-phosphate aldolase</fullName>
        <shortName evidence="7">DERA</shortName>
        <ecNumber evidence="7">4.1.2.4</ecNumber>
    </recommendedName>
    <alternativeName>
        <fullName evidence="7">2-deoxy-D-ribose 5-phosphate aldolase</fullName>
    </alternativeName>
    <alternativeName>
        <fullName evidence="7">Phosphodeoxyriboaldolase</fullName>
        <shortName evidence="7">Deoxyriboaldolase</shortName>
    </alternativeName>
</protein>
<comment type="similarity">
    <text evidence="1 7">Belongs to the DeoC/FbaB aldolase family. DeoC type 1 subfamily.</text>
</comment>
<evidence type="ECO:0000256" key="7">
    <source>
        <dbReference type="HAMAP-Rule" id="MF_00114"/>
    </source>
</evidence>
<keyword evidence="2 7" id="KW-0963">Cytoplasm</keyword>
<dbReference type="PIRSF" id="PIRSF001357">
    <property type="entry name" value="DeoC"/>
    <property type="match status" value="1"/>
</dbReference>
<dbReference type="GO" id="GO:0009264">
    <property type="term" value="P:deoxyribonucleotide catabolic process"/>
    <property type="evidence" value="ECO:0007669"/>
    <property type="project" value="UniProtKB-UniRule"/>
</dbReference>
<dbReference type="Gene3D" id="3.20.20.70">
    <property type="entry name" value="Aldolase class I"/>
    <property type="match status" value="1"/>
</dbReference>
<gene>
    <name evidence="7" type="primary">deoC</name>
    <name evidence="8" type="ORF">Y919_06035</name>
</gene>
<dbReference type="RefSeq" id="WP_035163287.1">
    <property type="nucleotide sequence ID" value="NZ_AZTB01000025.1"/>
</dbReference>
<dbReference type="EMBL" id="AZTB01000025">
    <property type="protein sequence ID" value="KGG80438.1"/>
    <property type="molecule type" value="Genomic_DNA"/>
</dbReference>
<evidence type="ECO:0000313" key="9">
    <source>
        <dbReference type="Proteomes" id="UP000029622"/>
    </source>
</evidence>
<dbReference type="InterPro" id="IPR002915">
    <property type="entry name" value="DeoC/FbaB/LacD_aldolase"/>
</dbReference>
<dbReference type="GO" id="GO:0006018">
    <property type="term" value="P:2-deoxyribose 1-phosphate catabolic process"/>
    <property type="evidence" value="ECO:0007669"/>
    <property type="project" value="UniProtKB-UniRule"/>
</dbReference>
<feature type="active site" description="Proton donor/acceptor" evidence="7">
    <location>
        <position position="90"/>
    </location>
</feature>
<evidence type="ECO:0000256" key="4">
    <source>
        <dbReference type="ARBA" id="ARBA00023270"/>
    </source>
</evidence>
<dbReference type="InterPro" id="IPR013785">
    <property type="entry name" value="Aldolase_TIM"/>
</dbReference>
<comment type="pathway">
    <text evidence="7">Carbohydrate degradation; 2-deoxy-D-ribose 1-phosphate degradation; D-glyceraldehyde 3-phosphate and acetaldehyde from 2-deoxy-alpha-D-ribose 1-phosphate: step 2/2.</text>
</comment>
<name>A0A096BI32_9FIRM</name>
<comment type="subcellular location">
    <subcellularLocation>
        <location evidence="7">Cytoplasm</location>
    </subcellularLocation>
</comment>
<dbReference type="PANTHER" id="PTHR10889:SF1">
    <property type="entry name" value="DEOXYRIBOSE-PHOSPHATE ALDOLASE"/>
    <property type="match status" value="1"/>
</dbReference>
<evidence type="ECO:0000256" key="3">
    <source>
        <dbReference type="ARBA" id="ARBA00023239"/>
    </source>
</evidence>
<dbReference type="InterPro" id="IPR028581">
    <property type="entry name" value="DeoC_typeI"/>
</dbReference>
<dbReference type="UniPathway" id="UPA00002">
    <property type="reaction ID" value="UER00468"/>
</dbReference>
<dbReference type="GO" id="GO:0016052">
    <property type="term" value="P:carbohydrate catabolic process"/>
    <property type="evidence" value="ECO:0007669"/>
    <property type="project" value="TreeGrafter"/>
</dbReference>
<dbReference type="FunFam" id="3.20.20.70:FF:000044">
    <property type="entry name" value="Deoxyribose-phosphate aldolase"/>
    <property type="match status" value="1"/>
</dbReference>
<dbReference type="AlphaFoldDB" id="A0A096BI32"/>
<comment type="caution">
    <text evidence="8">The sequence shown here is derived from an EMBL/GenBank/DDBJ whole genome shotgun (WGS) entry which is preliminary data.</text>
</comment>
<reference evidence="8 9" key="1">
    <citation type="submission" date="2013-12" db="EMBL/GenBank/DDBJ databases">
        <title>Draft genome sequence of Caloranaerobacter sp. H53214.</title>
        <authorList>
            <person name="Jiang L.J."/>
            <person name="Shao Z.Z."/>
            <person name="Long M.N."/>
        </authorList>
    </citation>
    <scope>NUCLEOTIDE SEQUENCE [LARGE SCALE GENOMIC DNA]</scope>
    <source>
        <strain evidence="8 9">H53214</strain>
    </source>
</reference>
<accession>A0A096BI32</accession>